<dbReference type="PROSITE" id="PS00875">
    <property type="entry name" value="T2SP_D"/>
    <property type="match status" value="1"/>
</dbReference>
<proteinExistence type="predicted"/>
<dbReference type="InterPro" id="IPR004846">
    <property type="entry name" value="T2SS/T3SS_dom"/>
</dbReference>
<dbReference type="EMBL" id="AAQH01000007">
    <property type="protein sequence ID" value="EAT12446.1"/>
    <property type="molecule type" value="Genomic_DNA"/>
</dbReference>
<dbReference type="GO" id="GO:0019867">
    <property type="term" value="C:outer membrane"/>
    <property type="evidence" value="ECO:0007669"/>
    <property type="project" value="InterPro"/>
</dbReference>
<organism evidence="3 4">
    <name type="scientific">Bermanella marisrubri</name>
    <dbReference type="NCBI Taxonomy" id="207949"/>
    <lineage>
        <taxon>Bacteria</taxon>
        <taxon>Pseudomonadati</taxon>
        <taxon>Pseudomonadota</taxon>
        <taxon>Gammaproteobacteria</taxon>
        <taxon>Oceanospirillales</taxon>
        <taxon>Oceanospirillaceae</taxon>
        <taxon>Bermanella</taxon>
    </lineage>
</organism>
<dbReference type="Pfam" id="PF07655">
    <property type="entry name" value="Secretin_N_2"/>
    <property type="match status" value="1"/>
</dbReference>
<name>Q1N2G1_9GAMM</name>
<dbReference type="InterPro" id="IPR001775">
    <property type="entry name" value="GspD/PilQ"/>
</dbReference>
<dbReference type="RefSeq" id="WP_007018255.1">
    <property type="nucleotide sequence ID" value="NZ_CH724116.1"/>
</dbReference>
<dbReference type="GO" id="GO:0015627">
    <property type="term" value="C:type II protein secretion system complex"/>
    <property type="evidence" value="ECO:0007669"/>
    <property type="project" value="TreeGrafter"/>
</dbReference>
<dbReference type="PROSITE" id="PS51257">
    <property type="entry name" value="PROKAR_LIPOPROTEIN"/>
    <property type="match status" value="1"/>
</dbReference>
<dbReference type="Proteomes" id="UP000004263">
    <property type="component" value="Unassembled WGS sequence"/>
</dbReference>
<dbReference type="PANTHER" id="PTHR30332">
    <property type="entry name" value="PROBABLE GENERAL SECRETION PATHWAY PROTEIN D"/>
    <property type="match status" value="1"/>
</dbReference>
<dbReference type="NCBIfam" id="TIGR02519">
    <property type="entry name" value="pilus_MshL"/>
    <property type="match status" value="1"/>
</dbReference>
<dbReference type="STRING" id="207949.RED65_16451"/>
<sequence>MRHIFYASALLIVLSACSTMDQHDLPVADRALQETKDDTQAPIQSSANIQQSIDERLQRERFDVVADKVNAQEFFASLVEGTEINMVVHPKVRASISLRLSDVTLLETLKAVRDQYGLQFRKTEYGYRILPRDLQNQVFPVNYLNVTRTGSSGLTVSSGQITSKNTSADNVNSTTASQLSTASKIQTTASSDFWQTLKTSITTLVGSSEGRKVIVDSQASLVVVRAFPNEISAVEQFLDKAQLSLNKQVIIEAKILEVTLNDGYQAGIQWDGLASSGSTEFTPSLSATTLRNPDDIDGIFSLAFTGSDFTGVIQLLKRQGKVQVLSSPRISTVNNQKAVIKVGTDEFFVTDVSNDTTTTTTTTSTNPEVTLTPFFSGIALDVTPQISENNDVILHVHPSVTEVVERNKVIELGDDIFNLPLAVSSIRETDSIIRARNGQVVVIGGLLQDKQSRTDASVPWLARIPILGALFRQSDQESTKSELVILLQPKVVDEDTWQDSLRTIKNQFPYWRREAERESQSYQP</sequence>
<gene>
    <name evidence="3" type="ORF">RED65_16451</name>
</gene>
<feature type="domain" description="Type II/III secretion system secretin-like" evidence="1">
    <location>
        <begin position="316"/>
        <end position="493"/>
    </location>
</feature>
<dbReference type="AlphaFoldDB" id="Q1N2G1"/>
<evidence type="ECO:0000259" key="1">
    <source>
        <dbReference type="Pfam" id="PF00263"/>
    </source>
</evidence>
<reference evidence="3 4" key="1">
    <citation type="submission" date="2006-03" db="EMBL/GenBank/DDBJ databases">
        <authorList>
            <person name="Pinhassi J."/>
            <person name="Pedros-Alio C."/>
            <person name="Ferriera S."/>
            <person name="Johnson J."/>
            <person name="Kravitz S."/>
            <person name="Halpern A."/>
            <person name="Remington K."/>
            <person name="Beeson K."/>
            <person name="Tran B."/>
            <person name="Rogers Y.-H."/>
            <person name="Friedman R."/>
            <person name="Venter J.C."/>
        </authorList>
    </citation>
    <scope>NUCLEOTIDE SEQUENCE [LARGE SCALE GENOMIC DNA]</scope>
    <source>
        <strain evidence="3 4">RED65</strain>
    </source>
</reference>
<protein>
    <submittedName>
        <fullName evidence="3">Type II secretory pathway, component PulD</fullName>
    </submittedName>
</protein>
<keyword evidence="4" id="KW-1185">Reference proteome</keyword>
<dbReference type="Gene3D" id="3.30.1370.130">
    <property type="match status" value="1"/>
</dbReference>
<dbReference type="InterPro" id="IPR050810">
    <property type="entry name" value="Bact_Secretion_Sys_Channel"/>
</dbReference>
<dbReference type="GO" id="GO:0009297">
    <property type="term" value="P:pilus assembly"/>
    <property type="evidence" value="ECO:0007669"/>
    <property type="project" value="InterPro"/>
</dbReference>
<comment type="caution">
    <text evidence="3">The sequence shown here is derived from an EMBL/GenBank/DDBJ whole genome shotgun (WGS) entry which is preliminary data.</text>
</comment>
<dbReference type="GO" id="GO:0009306">
    <property type="term" value="P:protein secretion"/>
    <property type="evidence" value="ECO:0007669"/>
    <property type="project" value="InterPro"/>
</dbReference>
<evidence type="ECO:0000259" key="2">
    <source>
        <dbReference type="Pfam" id="PF07655"/>
    </source>
</evidence>
<dbReference type="PANTHER" id="PTHR30332:SF17">
    <property type="entry name" value="TYPE IV PILIATION SYSTEM PROTEIN DR_0774-RELATED"/>
    <property type="match status" value="1"/>
</dbReference>
<dbReference type="OrthoDB" id="9775455at2"/>
<dbReference type="HOGENOM" id="CLU_006756_3_1_6"/>
<feature type="domain" description="Secretin N-terminal" evidence="2">
    <location>
        <begin position="137"/>
        <end position="219"/>
    </location>
</feature>
<dbReference type="Pfam" id="PF00263">
    <property type="entry name" value="Secretin"/>
    <property type="match status" value="1"/>
</dbReference>
<dbReference type="PRINTS" id="PR00811">
    <property type="entry name" value="BCTERIALGSPD"/>
</dbReference>
<accession>Q1N2G1</accession>
<evidence type="ECO:0000313" key="3">
    <source>
        <dbReference type="EMBL" id="EAT12446.1"/>
    </source>
</evidence>
<dbReference type="InterPro" id="IPR004845">
    <property type="entry name" value="T2SS_GspD_CS"/>
</dbReference>
<dbReference type="InterPro" id="IPR013358">
    <property type="entry name" value="Pilus_biogenesis_MshL"/>
</dbReference>
<evidence type="ECO:0000313" key="4">
    <source>
        <dbReference type="Proteomes" id="UP000004263"/>
    </source>
</evidence>
<dbReference type="InterPro" id="IPR011514">
    <property type="entry name" value="Secretin_N_2"/>
</dbReference>